<dbReference type="InterPro" id="IPR050890">
    <property type="entry name" value="PTS_EIIA_component"/>
</dbReference>
<gene>
    <name evidence="11" type="ORF">AWT83_15690</name>
    <name evidence="12" type="ORF">B1P95_15050</name>
    <name evidence="13" type="ORF">DKP91_13690</name>
    <name evidence="9" type="ORF">DTX73_14585</name>
    <name evidence="10" type="ORF">GBM73_14920</name>
</gene>
<keyword evidence="4 9" id="KW-0762">Sugar transport</keyword>
<dbReference type="SUPFAM" id="SSF51261">
    <property type="entry name" value="Duplicated hybrid motif"/>
    <property type="match status" value="1"/>
</dbReference>
<evidence type="ECO:0000256" key="5">
    <source>
        <dbReference type="ARBA" id="ARBA00022679"/>
    </source>
</evidence>
<dbReference type="NCBIfam" id="TIGR00830">
    <property type="entry name" value="PTBA"/>
    <property type="match status" value="1"/>
</dbReference>
<dbReference type="PATRIC" id="fig|1352.1358.peg.2832"/>
<dbReference type="EMBL" id="QHGU01000109">
    <property type="protein sequence ID" value="PZM53701.1"/>
    <property type="molecule type" value="Genomic_DNA"/>
</dbReference>
<keyword evidence="7" id="KW-0418">Kinase</keyword>
<comment type="subcellular location">
    <subcellularLocation>
        <location evidence="2">Cell membrane</location>
        <topology evidence="2">Multi-pass membrane protein</topology>
    </subcellularLocation>
    <subcellularLocation>
        <location evidence="1">Cytoplasm</location>
    </subcellularLocation>
</comment>
<dbReference type="InterPro" id="IPR011055">
    <property type="entry name" value="Dup_hybrid_motif"/>
</dbReference>
<dbReference type="GO" id="GO:0009401">
    <property type="term" value="P:phosphoenolpyruvate-dependent sugar phosphotransferase system"/>
    <property type="evidence" value="ECO:0007669"/>
    <property type="project" value="UniProtKB-KW"/>
</dbReference>
<evidence type="ECO:0000313" key="9">
    <source>
        <dbReference type="EMBL" id="KAA0685648.1"/>
    </source>
</evidence>
<dbReference type="InterPro" id="IPR001127">
    <property type="entry name" value="PTS_EIIA_1_perm"/>
</dbReference>
<dbReference type="EMBL" id="MVGJ01000189">
    <property type="protein sequence ID" value="OOL79727.1"/>
    <property type="molecule type" value="Genomic_DNA"/>
</dbReference>
<evidence type="ECO:0000313" key="12">
    <source>
        <dbReference type="EMBL" id="OOL79727.1"/>
    </source>
</evidence>
<dbReference type="RefSeq" id="WP_002300328.1">
    <property type="nucleotide sequence ID" value="NZ_AP019409.1"/>
</dbReference>
<keyword evidence="6" id="KW-0598">Phosphotransferase system</keyword>
<evidence type="ECO:0000313" key="11">
    <source>
        <dbReference type="EMBL" id="KWX16186.1"/>
    </source>
</evidence>
<evidence type="ECO:0000259" key="8">
    <source>
        <dbReference type="PROSITE" id="PS51093"/>
    </source>
</evidence>
<accession>A0A132P1J7</accession>
<dbReference type="Proteomes" id="UP000191171">
    <property type="component" value="Unassembled WGS sequence"/>
</dbReference>
<sequence>MFEIFKKKKQETFYAPCSGKIISITEVNDPVFSQKLLGDGFAVIPDGSKIYAPLAGRVTNIFPTKHAINIKSNSGIDYLIHIGIDTVELQGEPFSICVQENDEVTPETSLVDVDFDKIIKSGKDTSVIVVFPEKNQFNDLIIDNGRIAHGNSCGKITF</sequence>
<organism evidence="11 14">
    <name type="scientific">Enterococcus faecium</name>
    <name type="common">Streptococcus faecium</name>
    <dbReference type="NCBI Taxonomy" id="1352"/>
    <lineage>
        <taxon>Bacteria</taxon>
        <taxon>Bacillati</taxon>
        <taxon>Bacillota</taxon>
        <taxon>Bacilli</taxon>
        <taxon>Lactobacillales</taxon>
        <taxon>Enterococcaceae</taxon>
        <taxon>Enterococcus</taxon>
    </lineage>
</organism>
<dbReference type="GO" id="GO:0005737">
    <property type="term" value="C:cytoplasm"/>
    <property type="evidence" value="ECO:0007669"/>
    <property type="project" value="UniProtKB-SubCell"/>
</dbReference>
<comment type="caution">
    <text evidence="11">The sequence shown here is derived from an EMBL/GenBank/DDBJ whole genome shotgun (WGS) entry which is preliminary data.</text>
</comment>
<evidence type="ECO:0000256" key="7">
    <source>
        <dbReference type="ARBA" id="ARBA00022777"/>
    </source>
</evidence>
<evidence type="ECO:0000313" key="16">
    <source>
        <dbReference type="Proteomes" id="UP000249070"/>
    </source>
</evidence>
<dbReference type="FunFam" id="2.70.70.10:FF:000001">
    <property type="entry name" value="PTS system glucose-specific IIA component"/>
    <property type="match status" value="1"/>
</dbReference>
<dbReference type="GO" id="GO:0016301">
    <property type="term" value="F:kinase activity"/>
    <property type="evidence" value="ECO:0007669"/>
    <property type="project" value="UniProtKB-KW"/>
</dbReference>
<evidence type="ECO:0000313" key="10">
    <source>
        <dbReference type="EMBL" id="KAB7572678.1"/>
    </source>
</evidence>
<reference evidence="12 15" key="2">
    <citation type="submission" date="2017-02" db="EMBL/GenBank/DDBJ databases">
        <title>Clonality and virulence of isolates of VRE in Hematopoietic Stem Cell Transplanted (HSCT) patients.</title>
        <authorList>
            <person name="Marchi A.P."/>
            <person name="Martins R.C."/>
            <person name="Marie S.K."/>
            <person name="Levin A.S."/>
            <person name="Costa S.F."/>
        </authorList>
    </citation>
    <scope>NUCLEOTIDE SEQUENCE [LARGE SCALE GENOMIC DNA]</scope>
    <source>
        <strain evidence="12 15">LIM1759</strain>
    </source>
</reference>
<reference evidence="9 17" key="4">
    <citation type="submission" date="2018-07" db="EMBL/GenBank/DDBJ databases">
        <title>High quality draft genome sequencing of Enterococcus faecium exhibiting probiotic potential isolated from mucus of freshwater fish.</title>
        <authorList>
            <person name="El-Jeni R."/>
            <person name="Ghedira K."/>
            <person name="Abdelhak S."/>
            <person name="El-Bour M."/>
            <person name="Bouhaouala-Zahar B."/>
        </authorList>
    </citation>
    <scope>NUCLEOTIDE SEQUENCE [LARGE SCALE GENOMIC DNA]</scope>
    <source>
        <strain evidence="9 17">R.A73</strain>
    </source>
</reference>
<evidence type="ECO:0000313" key="17">
    <source>
        <dbReference type="Proteomes" id="UP000448762"/>
    </source>
</evidence>
<dbReference type="PANTHER" id="PTHR45008">
    <property type="entry name" value="PTS SYSTEM GLUCOSE-SPECIFIC EIIA COMPONENT"/>
    <property type="match status" value="1"/>
</dbReference>
<dbReference type="EMBL" id="QOVC01000020">
    <property type="protein sequence ID" value="KAA0685648.1"/>
    <property type="molecule type" value="Genomic_DNA"/>
</dbReference>
<dbReference type="Proteomes" id="UP000448762">
    <property type="component" value="Unassembled WGS sequence"/>
</dbReference>
<dbReference type="Pfam" id="PF00358">
    <property type="entry name" value="PTS_EIIA_1"/>
    <property type="match status" value="1"/>
</dbReference>
<dbReference type="GO" id="GO:0005886">
    <property type="term" value="C:plasma membrane"/>
    <property type="evidence" value="ECO:0007669"/>
    <property type="project" value="UniProtKB-SubCell"/>
</dbReference>
<dbReference type="EMBL" id="LRHK01000008">
    <property type="protein sequence ID" value="KWX16186.1"/>
    <property type="molecule type" value="Genomic_DNA"/>
</dbReference>
<reference evidence="11 14" key="1">
    <citation type="submission" date="2016-01" db="EMBL/GenBank/DDBJ databases">
        <title>Molecular Mechanisms for transfer of large genomic segments between Enterococcus faecium strains.</title>
        <authorList>
            <person name="Garcia-Solache M.A."/>
            <person name="Lebreton F."/>
            <person name="Mclaughlin R.E."/>
            <person name="Whiteaker J.D."/>
            <person name="Gilmore M.S."/>
            <person name="Rice L.B."/>
        </authorList>
    </citation>
    <scope>NUCLEOTIDE SEQUENCE [LARGE SCALE GENOMIC DNA]</scope>
    <source>
        <strain evidence="11 14">D344RRF x C68</strain>
    </source>
</reference>
<evidence type="ECO:0000256" key="4">
    <source>
        <dbReference type="ARBA" id="ARBA00022597"/>
    </source>
</evidence>
<evidence type="ECO:0000256" key="1">
    <source>
        <dbReference type="ARBA" id="ARBA00004496"/>
    </source>
</evidence>
<evidence type="ECO:0000256" key="6">
    <source>
        <dbReference type="ARBA" id="ARBA00022683"/>
    </source>
</evidence>
<proteinExistence type="predicted"/>
<dbReference type="STRING" id="1352.AL014_00065"/>
<evidence type="ECO:0000313" key="18">
    <source>
        <dbReference type="Proteomes" id="UP000469871"/>
    </source>
</evidence>
<dbReference type="PROSITE" id="PS51093">
    <property type="entry name" value="PTS_EIIA_TYPE_1"/>
    <property type="match status" value="1"/>
</dbReference>
<dbReference type="AlphaFoldDB" id="A0A132P1J7"/>
<evidence type="ECO:0000256" key="3">
    <source>
        <dbReference type="ARBA" id="ARBA00022448"/>
    </source>
</evidence>
<dbReference type="Proteomes" id="UP000469871">
    <property type="component" value="Unassembled WGS sequence"/>
</dbReference>
<reference evidence="10 18" key="5">
    <citation type="submission" date="2019-10" db="EMBL/GenBank/DDBJ databases">
        <title>Evolutionary dynamics of vancomycin-resistant Enterococcus faecium during gastrointestinal tract colonization and bloodstream infection in immunocompromised pediatric patients.</title>
        <authorList>
            <person name="Chilambi G.S."/>
            <person name="Nordstrom H.R."/>
            <person name="Evans D.R."/>
            <person name="Ferrolino J."/>
            <person name="Hayden R.T."/>
            <person name="Maron G.M."/>
            <person name="Vo A.N."/>
            <person name="Gilmore M.S."/>
            <person name="Wolf J."/>
            <person name="Rosch J.W."/>
            <person name="Van Tyne D."/>
        </authorList>
    </citation>
    <scope>NUCLEOTIDE SEQUENCE [LARGE SCALE GENOMIC DNA]</scope>
    <source>
        <strain evidence="10 18">VRECG27</strain>
    </source>
</reference>
<name>A0A132P1J7_ENTFC</name>
<dbReference type="Proteomes" id="UP000070452">
    <property type="component" value="Unassembled WGS sequence"/>
</dbReference>
<dbReference type="Gene3D" id="2.70.70.10">
    <property type="entry name" value="Glucose Permease (Domain IIA)"/>
    <property type="match status" value="1"/>
</dbReference>
<dbReference type="EMBL" id="WEFP01000003">
    <property type="protein sequence ID" value="KAB7572678.1"/>
    <property type="molecule type" value="Genomic_DNA"/>
</dbReference>
<evidence type="ECO:0000313" key="15">
    <source>
        <dbReference type="Proteomes" id="UP000191171"/>
    </source>
</evidence>
<keyword evidence="3" id="KW-0813">Transport</keyword>
<feature type="domain" description="PTS EIIA type-1" evidence="8">
    <location>
        <begin position="29"/>
        <end position="133"/>
    </location>
</feature>
<protein>
    <submittedName>
        <fullName evidence="9">PTS glucose transporter subunit IIA</fullName>
    </submittedName>
    <submittedName>
        <fullName evidence="11">Sugar permease</fullName>
    </submittedName>
</protein>
<evidence type="ECO:0000313" key="14">
    <source>
        <dbReference type="Proteomes" id="UP000070452"/>
    </source>
</evidence>
<dbReference type="Proteomes" id="UP000249070">
    <property type="component" value="Unassembled WGS sequence"/>
</dbReference>
<evidence type="ECO:0000256" key="2">
    <source>
        <dbReference type="ARBA" id="ARBA00004651"/>
    </source>
</evidence>
<reference evidence="13 16" key="3">
    <citation type="submission" date="2018-05" db="EMBL/GenBank/DDBJ databases">
        <title>Vancomycin-resistant Enterococcus faecium strain from Chelyabinsk, Russia.</title>
        <authorList>
            <person name="Gostev V."/>
            <person name="Goncharov A."/>
            <person name="Kolodzhieva V."/>
            <person name="Suvorov A."/>
            <person name="Sidorenko S."/>
            <person name="Zueva L."/>
        </authorList>
    </citation>
    <scope>NUCLEOTIDE SEQUENCE [LARGE SCALE GENOMIC DNA]</scope>
    <source>
        <strain evidence="13 16">20</strain>
    </source>
</reference>
<dbReference type="PANTHER" id="PTHR45008:SF1">
    <property type="entry name" value="PTS SYSTEM GLUCOSE-SPECIFIC EIIA COMPONENT"/>
    <property type="match status" value="1"/>
</dbReference>
<keyword evidence="5" id="KW-0808">Transferase</keyword>
<evidence type="ECO:0000313" key="13">
    <source>
        <dbReference type="EMBL" id="PZM53701.1"/>
    </source>
</evidence>